<comment type="caution">
    <text evidence="2">The sequence shown here is derived from an EMBL/GenBank/DDBJ whole genome shotgun (WGS) entry which is preliminary data.</text>
</comment>
<dbReference type="SMART" id="SM00089">
    <property type="entry name" value="PKD"/>
    <property type="match status" value="1"/>
</dbReference>
<dbReference type="CDD" id="cd00146">
    <property type="entry name" value="PKD"/>
    <property type="match status" value="1"/>
</dbReference>
<protein>
    <recommendedName>
        <fullName evidence="1">PKD domain-containing protein</fullName>
    </recommendedName>
</protein>
<evidence type="ECO:0000313" key="3">
    <source>
        <dbReference type="Proteomes" id="UP001138802"/>
    </source>
</evidence>
<feature type="non-terminal residue" evidence="2">
    <location>
        <position position="226"/>
    </location>
</feature>
<dbReference type="FunFam" id="2.60.40.10:FF:000270">
    <property type="entry name" value="Cell surface protein"/>
    <property type="match status" value="1"/>
</dbReference>
<dbReference type="InterPro" id="IPR000601">
    <property type="entry name" value="PKD_dom"/>
</dbReference>
<proteinExistence type="predicted"/>
<dbReference type="Gene3D" id="2.60.120.200">
    <property type="match status" value="1"/>
</dbReference>
<dbReference type="InterPro" id="IPR013320">
    <property type="entry name" value="ConA-like_dom_sf"/>
</dbReference>
<dbReference type="SUPFAM" id="SSF49299">
    <property type="entry name" value="PKD domain"/>
    <property type="match status" value="1"/>
</dbReference>
<feature type="domain" description="PKD" evidence="1">
    <location>
        <begin position="50"/>
        <end position="133"/>
    </location>
</feature>
<dbReference type="Pfam" id="PF18911">
    <property type="entry name" value="PKD_4"/>
    <property type="match status" value="1"/>
</dbReference>
<dbReference type="Gene3D" id="2.60.40.10">
    <property type="entry name" value="Immunoglobulins"/>
    <property type="match status" value="1"/>
</dbReference>
<reference evidence="2 3" key="1">
    <citation type="journal article" date="2020" name="Microorganisms">
        <title>Osmotic Adaptation and Compatible Solute Biosynthesis of Phototrophic Bacteria as Revealed from Genome Analyses.</title>
        <authorList>
            <person name="Imhoff J.F."/>
            <person name="Rahn T."/>
            <person name="Kunzel S."/>
            <person name="Keller A."/>
            <person name="Neulinger S.C."/>
        </authorList>
    </citation>
    <scope>NUCLEOTIDE SEQUENCE [LARGE SCALE GENOMIC DNA]</scope>
    <source>
        <strain evidence="2 3">DSM 21303</strain>
    </source>
</reference>
<dbReference type="PROSITE" id="PS50093">
    <property type="entry name" value="PKD"/>
    <property type="match status" value="1"/>
</dbReference>
<dbReference type="InterPro" id="IPR013783">
    <property type="entry name" value="Ig-like_fold"/>
</dbReference>
<keyword evidence="3" id="KW-1185">Reference proteome</keyword>
<organism evidence="2 3">
    <name type="scientific">Thiocapsa imhoffii</name>
    <dbReference type="NCBI Taxonomy" id="382777"/>
    <lineage>
        <taxon>Bacteria</taxon>
        <taxon>Pseudomonadati</taxon>
        <taxon>Pseudomonadota</taxon>
        <taxon>Gammaproteobacteria</taxon>
        <taxon>Chromatiales</taxon>
        <taxon>Chromatiaceae</taxon>
        <taxon>Thiocapsa</taxon>
    </lineage>
</organism>
<evidence type="ECO:0000313" key="2">
    <source>
        <dbReference type="EMBL" id="MBK1646989.1"/>
    </source>
</evidence>
<dbReference type="EMBL" id="NRSD01000077">
    <property type="protein sequence ID" value="MBK1646989.1"/>
    <property type="molecule type" value="Genomic_DNA"/>
</dbReference>
<sequence>MAGRAFEGVIDEVRIHNRALSVAELTTVAGAAVGSGGAPAPAPEPPVAAPVADFAANTTRGEAPLTVRFENRTTGEAERFEWAFGDGQSSTARAPTHRYTAPGTYTVELRAVGPGGEHVARKTGFITVTAAGAGSGGGSGGGSAGGGAVGGLVAAYGFEESGGSSVQDASGQGNHGTLANVTRTTQGRFGRALSFNGNNSLVTVENSASLGLTDGMTLSAWVYPTA</sequence>
<dbReference type="AlphaFoldDB" id="A0A9X0WMP0"/>
<dbReference type="Proteomes" id="UP001138802">
    <property type="component" value="Unassembled WGS sequence"/>
</dbReference>
<evidence type="ECO:0000259" key="1">
    <source>
        <dbReference type="PROSITE" id="PS50093"/>
    </source>
</evidence>
<dbReference type="InterPro" id="IPR035986">
    <property type="entry name" value="PKD_dom_sf"/>
</dbReference>
<name>A0A9X0WMP0_9GAMM</name>
<dbReference type="InterPro" id="IPR022409">
    <property type="entry name" value="PKD/Chitinase_dom"/>
</dbReference>
<accession>A0A9X0WMP0</accession>
<gene>
    <name evidence="2" type="ORF">CKO25_20720</name>
</gene>
<dbReference type="SUPFAM" id="SSF49899">
    <property type="entry name" value="Concanavalin A-like lectins/glucanases"/>
    <property type="match status" value="2"/>
</dbReference>